<keyword evidence="3" id="KW-1185">Reference proteome</keyword>
<dbReference type="OrthoDB" id="9815836at2"/>
<feature type="signal peptide" evidence="1">
    <location>
        <begin position="1"/>
        <end position="23"/>
    </location>
</feature>
<protein>
    <recommendedName>
        <fullName evidence="4">Glycoside hydrolase family 5 domain-containing protein</fullName>
    </recommendedName>
</protein>
<name>A0A518GSJ5_9PLAN</name>
<reference evidence="2 3" key="1">
    <citation type="submission" date="2019-02" db="EMBL/GenBank/DDBJ databases">
        <title>Deep-cultivation of Planctomycetes and their phenomic and genomic characterization uncovers novel biology.</title>
        <authorList>
            <person name="Wiegand S."/>
            <person name="Jogler M."/>
            <person name="Boedeker C."/>
            <person name="Pinto D."/>
            <person name="Vollmers J."/>
            <person name="Rivas-Marin E."/>
            <person name="Kohn T."/>
            <person name="Peeters S.H."/>
            <person name="Heuer A."/>
            <person name="Rast P."/>
            <person name="Oberbeckmann S."/>
            <person name="Bunk B."/>
            <person name="Jeske O."/>
            <person name="Meyerdierks A."/>
            <person name="Storesund J.E."/>
            <person name="Kallscheuer N."/>
            <person name="Luecker S."/>
            <person name="Lage O.M."/>
            <person name="Pohl T."/>
            <person name="Merkel B.J."/>
            <person name="Hornburger P."/>
            <person name="Mueller R.-W."/>
            <person name="Bruemmer F."/>
            <person name="Labrenz M."/>
            <person name="Spormann A.M."/>
            <person name="Op den Camp H."/>
            <person name="Overmann J."/>
            <person name="Amann R."/>
            <person name="Jetten M.S.M."/>
            <person name="Mascher T."/>
            <person name="Medema M.H."/>
            <person name="Devos D.P."/>
            <person name="Kaster A.-K."/>
            <person name="Ovreas L."/>
            <person name="Rohde M."/>
            <person name="Galperin M.Y."/>
            <person name="Jogler C."/>
        </authorList>
    </citation>
    <scope>NUCLEOTIDE SEQUENCE [LARGE SCALE GENOMIC DNA]</scope>
    <source>
        <strain evidence="2 3">Spb1</strain>
    </source>
</reference>
<dbReference type="AlphaFoldDB" id="A0A518GSJ5"/>
<accession>A0A518GSJ5</accession>
<sequence precursor="true">MTITIRRRLCIGLLFSVPMFAFAQASRPASRTQLGVAHIGGLYSFSETDYLNEGAATAHAIGARCIKVSLSLDTDNPSPKLYPFHSQWPSVATLESLADTPYYRDLFARDFDTFILTAFRPGRAAGYWRESFSSEDELAEEKCFATLTRHLLRTHAKTGKTFIIQNWEGDWALRGSFDPSIKPSPAATAAMIRWLAARQRGIALARAEFASGDARVYHACEVNLVRQAQLEGAPSVTTDVLPHVPVDLVSYSAWDTKNSPAHFAEALAFIAKHKRSTEPFGEHGVYVGEFGMPESECTPQQAYDRTSALLAEARRFGCPYAVYWQLYCNEPTTTPPKVNADYKGFWLVRPDGTRSLVCQLFQ</sequence>
<dbReference type="EMBL" id="CP036299">
    <property type="protein sequence ID" value="QDV31558.1"/>
    <property type="molecule type" value="Genomic_DNA"/>
</dbReference>
<keyword evidence="1" id="KW-0732">Signal</keyword>
<gene>
    <name evidence="2" type="ORF">Spb1_35030</name>
</gene>
<dbReference type="Proteomes" id="UP000315349">
    <property type="component" value="Chromosome"/>
</dbReference>
<evidence type="ECO:0000313" key="3">
    <source>
        <dbReference type="Proteomes" id="UP000315349"/>
    </source>
</evidence>
<proteinExistence type="predicted"/>
<organism evidence="2 3">
    <name type="scientific">Planctopirus ephydatiae</name>
    <dbReference type="NCBI Taxonomy" id="2528019"/>
    <lineage>
        <taxon>Bacteria</taxon>
        <taxon>Pseudomonadati</taxon>
        <taxon>Planctomycetota</taxon>
        <taxon>Planctomycetia</taxon>
        <taxon>Planctomycetales</taxon>
        <taxon>Planctomycetaceae</taxon>
        <taxon>Planctopirus</taxon>
    </lineage>
</organism>
<evidence type="ECO:0008006" key="4">
    <source>
        <dbReference type="Google" id="ProtNLM"/>
    </source>
</evidence>
<evidence type="ECO:0000313" key="2">
    <source>
        <dbReference type="EMBL" id="QDV31558.1"/>
    </source>
</evidence>
<feature type="chain" id="PRO_5022154253" description="Glycoside hydrolase family 5 domain-containing protein" evidence="1">
    <location>
        <begin position="24"/>
        <end position="362"/>
    </location>
</feature>
<dbReference type="KEGG" id="peh:Spb1_35030"/>
<evidence type="ECO:0000256" key="1">
    <source>
        <dbReference type="SAM" id="SignalP"/>
    </source>
</evidence>
<dbReference type="RefSeq" id="WP_145302628.1">
    <property type="nucleotide sequence ID" value="NZ_CP036299.1"/>
</dbReference>